<dbReference type="SUPFAM" id="SSF53613">
    <property type="entry name" value="Ribokinase-like"/>
    <property type="match status" value="1"/>
</dbReference>
<accession>A0A1B0ZWC8</accession>
<dbReference type="EMBL" id="JARCJK010000005">
    <property type="protein sequence ID" value="MDE4166298.1"/>
    <property type="molecule type" value="Genomic_DNA"/>
</dbReference>
<evidence type="ECO:0000313" key="4">
    <source>
        <dbReference type="EMBL" id="ANP38330.1"/>
    </source>
</evidence>
<dbReference type="PANTHER" id="PTHR20858:SF17">
    <property type="entry name" value="HYDROXYMETHYLPYRIMIDINE_PHOSPHOMETHYLPYRIMIDINE KINASE THI20-RELATED"/>
    <property type="match status" value="1"/>
</dbReference>
<dbReference type="PANTHER" id="PTHR20858">
    <property type="entry name" value="PHOSPHOMETHYLPYRIMIDINE KINASE"/>
    <property type="match status" value="1"/>
</dbReference>
<dbReference type="InterPro" id="IPR004399">
    <property type="entry name" value="HMP/HMP-P_kinase_dom"/>
</dbReference>
<evidence type="ECO:0000313" key="5">
    <source>
        <dbReference type="EMBL" id="MDE4166298.1"/>
    </source>
</evidence>
<dbReference type="GO" id="GO:0009229">
    <property type="term" value="P:thiamine diphosphate biosynthetic process"/>
    <property type="evidence" value="ECO:0007669"/>
    <property type="project" value="UniProtKB-UniPathway"/>
</dbReference>
<dbReference type="CDD" id="cd01169">
    <property type="entry name" value="HMPP_kinase"/>
    <property type="match status" value="1"/>
</dbReference>
<organism evidence="4 6">
    <name type="scientific">Phaeobacter gallaeciensis</name>
    <dbReference type="NCBI Taxonomy" id="60890"/>
    <lineage>
        <taxon>Bacteria</taxon>
        <taxon>Pseudomonadati</taxon>
        <taxon>Pseudomonadota</taxon>
        <taxon>Alphaproteobacteria</taxon>
        <taxon>Rhodobacterales</taxon>
        <taxon>Roseobacteraceae</taxon>
        <taxon>Phaeobacter</taxon>
    </lineage>
</organism>
<evidence type="ECO:0000259" key="3">
    <source>
        <dbReference type="Pfam" id="PF08543"/>
    </source>
</evidence>
<dbReference type="GO" id="GO:0009228">
    <property type="term" value="P:thiamine biosynthetic process"/>
    <property type="evidence" value="ECO:0007669"/>
    <property type="project" value="InterPro"/>
</dbReference>
<keyword evidence="6" id="KW-1185">Reference proteome</keyword>
<dbReference type="RefSeq" id="WP_237028391.1">
    <property type="nucleotide sequence ID" value="NZ_CP015124.1"/>
</dbReference>
<dbReference type="GO" id="GO:0008902">
    <property type="term" value="F:hydroxymethylpyrimidine kinase activity"/>
    <property type="evidence" value="ECO:0007669"/>
    <property type="project" value="UniProtKB-EC"/>
</dbReference>
<proteinExistence type="predicted"/>
<comment type="pathway">
    <text evidence="1">Cofactor biosynthesis; thiamine diphosphate biosynthesis.</text>
</comment>
<gene>
    <name evidence="4" type="primary">thiD</name>
    <name evidence="4" type="ORF">JL2886_03453</name>
    <name evidence="5" type="ORF">PXK24_11390</name>
</gene>
<dbReference type="GO" id="GO:0008972">
    <property type="term" value="F:phosphomethylpyrimidine kinase activity"/>
    <property type="evidence" value="ECO:0007669"/>
    <property type="project" value="InterPro"/>
</dbReference>
<dbReference type="EC" id="2.7.1.49" evidence="2"/>
<feature type="domain" description="Pyridoxamine kinase/Phosphomethylpyrimidine kinase" evidence="3">
    <location>
        <begin position="16"/>
        <end position="257"/>
    </location>
</feature>
<evidence type="ECO:0000256" key="1">
    <source>
        <dbReference type="ARBA" id="ARBA00004948"/>
    </source>
</evidence>
<keyword evidence="4" id="KW-0418">Kinase</keyword>
<dbReference type="InterPro" id="IPR013749">
    <property type="entry name" value="PM/HMP-P_kinase-1"/>
</dbReference>
<dbReference type="GO" id="GO:0005829">
    <property type="term" value="C:cytosol"/>
    <property type="evidence" value="ECO:0007669"/>
    <property type="project" value="TreeGrafter"/>
</dbReference>
<dbReference type="PATRIC" id="fig|60890.4.peg.3365"/>
<evidence type="ECO:0000256" key="2">
    <source>
        <dbReference type="ARBA" id="ARBA00012135"/>
    </source>
</evidence>
<dbReference type="Gene3D" id="3.40.1190.20">
    <property type="match status" value="1"/>
</dbReference>
<keyword evidence="4" id="KW-0808">Transferase</keyword>
<protein>
    <recommendedName>
        <fullName evidence="2">hydroxymethylpyrimidine kinase</fullName>
        <ecNumber evidence="2">2.7.1.49</ecNumber>
    </recommendedName>
</protein>
<dbReference type="Proteomes" id="UP000092565">
    <property type="component" value="Chromosome"/>
</dbReference>
<dbReference type="AlphaFoldDB" id="A0A1B0ZWC8"/>
<dbReference type="Proteomes" id="UP001218364">
    <property type="component" value="Unassembled WGS sequence"/>
</dbReference>
<dbReference type="InterPro" id="IPR029056">
    <property type="entry name" value="Ribokinase-like"/>
</dbReference>
<dbReference type="Pfam" id="PF08543">
    <property type="entry name" value="Phos_pyr_kin"/>
    <property type="match status" value="1"/>
</dbReference>
<reference evidence="4 6" key="1">
    <citation type="submission" date="2016-04" db="EMBL/GenBank/DDBJ databases">
        <authorList>
            <person name="Evans L.H."/>
            <person name="Alamgir A."/>
            <person name="Owens N."/>
            <person name="Weber N.D."/>
            <person name="Virtaneva K."/>
            <person name="Barbian K."/>
            <person name="Babar A."/>
            <person name="Rosenke K."/>
        </authorList>
    </citation>
    <scope>NUCLEOTIDE SEQUENCE [LARGE SCALE GENOMIC DNA]</scope>
    <source>
        <strain evidence="4 6">JL2886</strain>
    </source>
</reference>
<dbReference type="UniPathway" id="UPA00060">
    <property type="reaction ID" value="UER00138"/>
</dbReference>
<dbReference type="EMBL" id="CP015124">
    <property type="protein sequence ID" value="ANP38330.1"/>
    <property type="molecule type" value="Genomic_DNA"/>
</dbReference>
<evidence type="ECO:0000313" key="6">
    <source>
        <dbReference type="Proteomes" id="UP000092565"/>
    </source>
</evidence>
<name>A0A1B0ZWC8_9RHOB</name>
<evidence type="ECO:0000313" key="7">
    <source>
        <dbReference type="Proteomes" id="UP001218364"/>
    </source>
</evidence>
<sequence>MIEPGTPRILVIAGTDSSGGAGLTRDTAMAQRLGCSVAPVVTAVTAQTSTALTSLWPVPPEDIAAQITAALREAPVQAIKIGMLGTPEAARAVAELLPPEMPVVLDPVLNTSSGGTLGDLISLAPLLRRVTLLTPNLQESASLSGQPVSAALPDLQLQAKILMGWNGKTDPAGSSVQVAHNSGPNAVLIKGGHAKGAISTDHLFQPGRHNAYHAPRLPHGHRGTGCALATAISCQLAQGHALEEACARAKTALTEWLVQQQID</sequence>
<reference evidence="5 7" key="2">
    <citation type="submission" date="2023-02" db="EMBL/GenBank/DDBJ databases">
        <title>Population genomics of bacteria associated with diatom.</title>
        <authorList>
            <person name="Xie J."/>
            <person name="Wang H."/>
        </authorList>
    </citation>
    <scope>NUCLEOTIDE SEQUENCE [LARGE SCALE GENOMIC DNA]</scope>
    <source>
        <strain evidence="5 7">PT47_8</strain>
    </source>
</reference>